<dbReference type="EMBL" id="ML208290">
    <property type="protein sequence ID" value="TFK72028.1"/>
    <property type="molecule type" value="Genomic_DNA"/>
</dbReference>
<evidence type="ECO:0000313" key="1">
    <source>
        <dbReference type="EMBL" id="TFK72028.1"/>
    </source>
</evidence>
<protein>
    <submittedName>
        <fullName evidence="1">Uncharacterized protein</fullName>
    </submittedName>
</protein>
<evidence type="ECO:0000313" key="2">
    <source>
        <dbReference type="Proteomes" id="UP000308600"/>
    </source>
</evidence>
<name>A0ACD3B1X1_9AGAR</name>
<organism evidence="1 2">
    <name type="scientific">Pluteus cervinus</name>
    <dbReference type="NCBI Taxonomy" id="181527"/>
    <lineage>
        <taxon>Eukaryota</taxon>
        <taxon>Fungi</taxon>
        <taxon>Dikarya</taxon>
        <taxon>Basidiomycota</taxon>
        <taxon>Agaricomycotina</taxon>
        <taxon>Agaricomycetes</taxon>
        <taxon>Agaricomycetidae</taxon>
        <taxon>Agaricales</taxon>
        <taxon>Pluteineae</taxon>
        <taxon>Pluteaceae</taxon>
        <taxon>Pluteus</taxon>
    </lineage>
</organism>
<dbReference type="Proteomes" id="UP000308600">
    <property type="component" value="Unassembled WGS sequence"/>
</dbReference>
<reference evidence="1 2" key="1">
    <citation type="journal article" date="2019" name="Nat. Ecol. Evol.">
        <title>Megaphylogeny resolves global patterns of mushroom evolution.</title>
        <authorList>
            <person name="Varga T."/>
            <person name="Krizsan K."/>
            <person name="Foldi C."/>
            <person name="Dima B."/>
            <person name="Sanchez-Garcia M."/>
            <person name="Sanchez-Ramirez S."/>
            <person name="Szollosi G.J."/>
            <person name="Szarkandi J.G."/>
            <person name="Papp V."/>
            <person name="Albert L."/>
            <person name="Andreopoulos W."/>
            <person name="Angelini C."/>
            <person name="Antonin V."/>
            <person name="Barry K.W."/>
            <person name="Bougher N.L."/>
            <person name="Buchanan P."/>
            <person name="Buyck B."/>
            <person name="Bense V."/>
            <person name="Catcheside P."/>
            <person name="Chovatia M."/>
            <person name="Cooper J."/>
            <person name="Damon W."/>
            <person name="Desjardin D."/>
            <person name="Finy P."/>
            <person name="Geml J."/>
            <person name="Haridas S."/>
            <person name="Hughes K."/>
            <person name="Justo A."/>
            <person name="Karasinski D."/>
            <person name="Kautmanova I."/>
            <person name="Kiss B."/>
            <person name="Kocsube S."/>
            <person name="Kotiranta H."/>
            <person name="LaButti K.M."/>
            <person name="Lechner B.E."/>
            <person name="Liimatainen K."/>
            <person name="Lipzen A."/>
            <person name="Lukacs Z."/>
            <person name="Mihaltcheva S."/>
            <person name="Morgado L.N."/>
            <person name="Niskanen T."/>
            <person name="Noordeloos M.E."/>
            <person name="Ohm R.A."/>
            <person name="Ortiz-Santana B."/>
            <person name="Ovrebo C."/>
            <person name="Racz N."/>
            <person name="Riley R."/>
            <person name="Savchenko A."/>
            <person name="Shiryaev A."/>
            <person name="Soop K."/>
            <person name="Spirin V."/>
            <person name="Szebenyi C."/>
            <person name="Tomsovsky M."/>
            <person name="Tulloss R.E."/>
            <person name="Uehling J."/>
            <person name="Grigoriev I.V."/>
            <person name="Vagvolgyi C."/>
            <person name="Papp T."/>
            <person name="Martin F.M."/>
            <person name="Miettinen O."/>
            <person name="Hibbett D.S."/>
            <person name="Nagy L.G."/>
        </authorList>
    </citation>
    <scope>NUCLEOTIDE SEQUENCE [LARGE SCALE GENOMIC DNA]</scope>
    <source>
        <strain evidence="1 2">NL-1719</strain>
    </source>
</reference>
<gene>
    <name evidence="1" type="ORF">BDN72DRAFT_764060</name>
</gene>
<sequence length="1112" mass="118498">MGPWLSPLAALLLFVVVGGVQADPATIPFNDCFSTSNGSNISQRINIDTVYAQVLPDPTFGLYLNLTLLGSTPQDVLGFTNESSSLATLFTSTSVLTLSAFQNSSYLCQTLRPPSPLAPLDSNKTYCPISAGPLAFSATIPLGFNRALTTLNTRIRAVDPFSNELLCLDLSTTPLQPKGSNPYGSATIILWNTVSLAIGYWLIVGVARIVSAWGRGLARSEKGIWSRAQSAGFILASAISGERLATSPALMRFCTPSMRDIVFHTQWCAALAMVAVEWPNFVYPLLSQTAWSTLVYSKILSNQFLDVTLTGPANSSQWNPLSTLAYNPPADFAPQLSDPTSPLYLVPDAPNTLFMLPQNVTSGISAFSYSVGIQPSDLFGVCMILFLGINAAIIAISTLVWLVDYIICVVLRVVGKGPVTQPGHNPLSRITGTRSVGGFKDSSQESSTAPMTLGEDYKESSGGHGRDALSSTLYRPSSKLTIPFSSGHGSHLGTGALMTGDRAIHPHRAWWRIRVDMNSFHGSVLQGNLVRVLVLFHLPVTIFSCFHMTLPVSEGGTTSGKALAGLSFAFFSILIPAHLVLRVRFTTTNKLYDETRTLLALGPLYNHYRHGSQMFASLLFATNLLFGVTIGAGQRSGTAQAIIILVVEVVSALVTSIWLPWGSGASMGLISFLFCVARIVVAVLLVILTPAISIGSGAGGWVAYGILAILALVYLALTLMLFVKIMEALVRILGGVGFDRSRHTVDSGLLGACGLLGCCGPRRKRDSPNHKYRHADDNVSHHTMNSSLAGIRAPRRESDGSYTPGGSATPPRFLGQGDSRKGSTHSGPPPSVLKPEHALRPYREDTNDDENGFIMGAWQPFSRPGYQPVGEPQSPQQAPPKSTGFSRVGGGRAHIDTPYAIAAGSTQTFRSTVPQQGSAPAAAAPVFDEDDDESPPPSLSNAGALPPGAMQPHTLHVRTKSQSAIIENASALALINTSPNLSPQPGPSGTVNSDSRKRQVSGGLSQLTPPHVVVTNEDDEDSDDQMQPKKKHWYQFARRRLHSSESMASSSNLPAATTPLVSTDSAEPEPPHPTPTPARSFVVIRKGQSQNRLASGSSGPPGDSRPADPPTP</sequence>
<proteinExistence type="predicted"/>
<keyword evidence="2" id="KW-1185">Reference proteome</keyword>
<accession>A0ACD3B1X1</accession>